<dbReference type="InterPro" id="IPR013525">
    <property type="entry name" value="ABC2_TM"/>
</dbReference>
<evidence type="ECO:0000256" key="5">
    <source>
        <dbReference type="SAM" id="Phobius"/>
    </source>
</evidence>
<evidence type="ECO:0000259" key="6">
    <source>
        <dbReference type="Pfam" id="PF12698"/>
    </source>
</evidence>
<feature type="transmembrane region" description="Helical" evidence="5">
    <location>
        <begin position="94"/>
        <end position="115"/>
    </location>
</feature>
<dbReference type="Ensembl" id="ENSSSCT00030004606.1">
    <property type="protein sequence ID" value="ENSSSCP00030001826.1"/>
    <property type="gene ID" value="ENSSSCG00030003517.1"/>
</dbReference>
<dbReference type="GO" id="GO:0016020">
    <property type="term" value="C:membrane"/>
    <property type="evidence" value="ECO:0007669"/>
    <property type="project" value="UniProtKB-SubCell"/>
</dbReference>
<accession>A0A8D0V7L4</accession>
<proteinExistence type="predicted"/>
<comment type="subcellular location">
    <subcellularLocation>
        <location evidence="1">Membrane</location>
        <topology evidence="1">Multi-pass membrane protein</topology>
    </subcellularLocation>
</comment>
<organism evidence="7 8">
    <name type="scientific">Sus scrofa</name>
    <name type="common">Pig</name>
    <dbReference type="NCBI Taxonomy" id="9823"/>
    <lineage>
        <taxon>Eukaryota</taxon>
        <taxon>Metazoa</taxon>
        <taxon>Chordata</taxon>
        <taxon>Craniata</taxon>
        <taxon>Vertebrata</taxon>
        <taxon>Euteleostomi</taxon>
        <taxon>Mammalia</taxon>
        <taxon>Eutheria</taxon>
        <taxon>Laurasiatheria</taxon>
        <taxon>Artiodactyla</taxon>
        <taxon>Suina</taxon>
        <taxon>Suidae</taxon>
        <taxon>Sus</taxon>
    </lineage>
</organism>
<dbReference type="AlphaFoldDB" id="A0A8D0V7L4"/>
<dbReference type="InterPro" id="IPR026082">
    <property type="entry name" value="ABCA"/>
</dbReference>
<evidence type="ECO:0000313" key="8">
    <source>
        <dbReference type="Proteomes" id="UP000694570"/>
    </source>
</evidence>
<dbReference type="Proteomes" id="UP000694570">
    <property type="component" value="Unplaced"/>
</dbReference>
<dbReference type="PANTHER" id="PTHR19229">
    <property type="entry name" value="ATP-BINDING CASSETTE TRANSPORTER SUBFAMILY A ABCA"/>
    <property type="match status" value="1"/>
</dbReference>
<dbReference type="Pfam" id="PF12698">
    <property type="entry name" value="ABC2_membrane_3"/>
    <property type="match status" value="1"/>
</dbReference>
<dbReference type="PANTHER" id="PTHR19229:SF269">
    <property type="entry name" value="ATP-BINDING CASSETTE SUB-FAMILY A MEMBER 10"/>
    <property type="match status" value="1"/>
</dbReference>
<feature type="transmembrane region" description="Helical" evidence="5">
    <location>
        <begin position="236"/>
        <end position="259"/>
    </location>
</feature>
<name>A0A8D0V7L4_PIG</name>
<reference evidence="7" key="1">
    <citation type="submission" date="2025-08" db="UniProtKB">
        <authorList>
            <consortium name="Ensembl"/>
        </authorList>
    </citation>
    <scope>IDENTIFICATION</scope>
</reference>
<keyword evidence="3 5" id="KW-1133">Transmembrane helix</keyword>
<keyword evidence="2 5" id="KW-0812">Transmembrane</keyword>
<evidence type="ECO:0000256" key="4">
    <source>
        <dbReference type="ARBA" id="ARBA00023136"/>
    </source>
</evidence>
<evidence type="ECO:0000256" key="2">
    <source>
        <dbReference type="ARBA" id="ARBA00022692"/>
    </source>
</evidence>
<keyword evidence="4 5" id="KW-0472">Membrane</keyword>
<sequence length="359" mass="41116">MIKKEISVCQQTQALLYKNLLKKWRMKKESLLEWTVALLLVLSLCTFREIFKANHFPEQPPRVLGHVDEFNDSDPEVVAYTPVTHVMQKIMNKMAMASFMTGVLFGDRGLMIIVFPKNDSEMVGIVFTDTFSYRLKFPWGHRTPDIREHFEYSGFVAFPTAMNAAIIEVIGRVDISDWNKYEEPPFISRQETVNEWFIFICVVCFSPFVHVASLNMTKERKKCKKLMTLMGLRESAFWLSWALMDAGFIIIISAFMALVITFVQIIVITGFMVIVALFILYGLSVVSLQNICLSTCSRSQIYEQIKVFPQGVPVVAQRKRICLGTLRLPVRSLALLSGLRIRRCCGCGVGRQLQLRFHA</sequence>
<protein>
    <recommendedName>
        <fullName evidence="6">ABC-2 type transporter transmembrane domain-containing protein</fullName>
    </recommendedName>
</protein>
<feature type="domain" description="ABC-2 type transporter transmembrane" evidence="6">
    <location>
        <begin position="197"/>
        <end position="299"/>
    </location>
</feature>
<dbReference type="GO" id="GO:0140359">
    <property type="term" value="F:ABC-type transporter activity"/>
    <property type="evidence" value="ECO:0007669"/>
    <property type="project" value="InterPro"/>
</dbReference>
<evidence type="ECO:0000313" key="7">
    <source>
        <dbReference type="Ensembl" id="ENSSSCP00030001826.1"/>
    </source>
</evidence>
<feature type="transmembrane region" description="Helical" evidence="5">
    <location>
        <begin position="265"/>
        <end position="288"/>
    </location>
</feature>
<evidence type="ECO:0000256" key="1">
    <source>
        <dbReference type="ARBA" id="ARBA00004141"/>
    </source>
</evidence>
<feature type="transmembrane region" description="Helical" evidence="5">
    <location>
        <begin position="196"/>
        <end position="215"/>
    </location>
</feature>
<evidence type="ECO:0000256" key="3">
    <source>
        <dbReference type="ARBA" id="ARBA00022989"/>
    </source>
</evidence>